<dbReference type="OrthoDB" id="9802815at2"/>
<dbReference type="CDD" id="cd08704">
    <property type="entry name" value="Met_tRNA_FMT_C"/>
    <property type="match status" value="1"/>
</dbReference>
<comment type="catalytic activity">
    <reaction evidence="7 8">
        <text>L-methionyl-tRNA(fMet) + (6R)-10-formyltetrahydrofolate = N-formyl-L-methionyl-tRNA(fMet) + (6S)-5,6,7,8-tetrahydrofolate + H(+)</text>
        <dbReference type="Rhea" id="RHEA:24380"/>
        <dbReference type="Rhea" id="RHEA-COMP:9952"/>
        <dbReference type="Rhea" id="RHEA-COMP:9953"/>
        <dbReference type="ChEBI" id="CHEBI:15378"/>
        <dbReference type="ChEBI" id="CHEBI:57453"/>
        <dbReference type="ChEBI" id="CHEBI:78530"/>
        <dbReference type="ChEBI" id="CHEBI:78844"/>
        <dbReference type="ChEBI" id="CHEBI:195366"/>
        <dbReference type="EC" id="2.1.2.9"/>
    </reaction>
</comment>
<dbReference type="PROSITE" id="PS00373">
    <property type="entry name" value="GART"/>
    <property type="match status" value="1"/>
</dbReference>
<feature type="domain" description="Formyl transferase C-terminal" evidence="10">
    <location>
        <begin position="239"/>
        <end position="339"/>
    </location>
</feature>
<dbReference type="Gene3D" id="3.10.25.10">
    <property type="entry name" value="Formyl transferase, C-terminal domain"/>
    <property type="match status" value="1"/>
</dbReference>
<reference evidence="12" key="1">
    <citation type="submission" date="2018-03" db="EMBL/GenBank/DDBJ databases">
        <title>Genome sequencing of Melaminivora sp. strain SC2-7.</title>
        <authorList>
            <person name="Kim S.-J."/>
            <person name="Heo J."/>
            <person name="Ahn J.-H."/>
            <person name="Kwon S.-W."/>
        </authorList>
    </citation>
    <scope>NUCLEOTIDE SEQUENCE [LARGE SCALE GENOMIC DNA]</scope>
    <source>
        <strain evidence="12">SC2-7</strain>
    </source>
</reference>
<dbReference type="InterPro" id="IPR036477">
    <property type="entry name" value="Formyl_transf_N_sf"/>
</dbReference>
<comment type="function">
    <text evidence="1 8">Attaches a formyl group to the free amino group of methionyl-tRNA(fMet). The formyl group appears to play a dual role in the initiator identity of N-formylmethionyl-tRNA by promoting its recognition by IF2 and preventing the misappropriation of this tRNA by the elongation apparatus.</text>
</comment>
<dbReference type="KEGG" id="melm:C7H73_01615"/>
<feature type="domain" description="Formyl transferase N-terminal" evidence="9">
    <location>
        <begin position="1"/>
        <end position="108"/>
    </location>
</feature>
<feature type="domain" description="Formyl transferase N-terminal" evidence="9">
    <location>
        <begin position="132"/>
        <end position="216"/>
    </location>
</feature>
<dbReference type="Proteomes" id="UP000241829">
    <property type="component" value="Chromosome"/>
</dbReference>
<keyword evidence="12" id="KW-1185">Reference proteome</keyword>
<evidence type="ECO:0000256" key="7">
    <source>
        <dbReference type="ARBA" id="ARBA00048558"/>
    </source>
</evidence>
<evidence type="ECO:0000313" key="11">
    <source>
        <dbReference type="EMBL" id="AVP56499.1"/>
    </source>
</evidence>
<dbReference type="NCBIfam" id="TIGR00460">
    <property type="entry name" value="fmt"/>
    <property type="match status" value="1"/>
</dbReference>
<dbReference type="InterPro" id="IPR044135">
    <property type="entry name" value="Met-tRNA-FMT_C"/>
</dbReference>
<sequence>MKVIFAGTPEFARVALAALLDAGFKVPLVLTQPDRPAGRGMKLQASPVKQLAQERGIAVAQPRSLRLDGKYPEDAASAQAAIAAAQADAMVVAAYGLILPQWVLDAMSAARLPEGANASLGGSEPRAAAGSVGAPALGCLNIHASLLPRWRGAAPIHRAIEAGDAETGVTIMQMDAGLDTGAMLLRGALPIAAHDTTATLHDRLAALGGQLIVQALQQAQQGSLHSEAQPAEGVTYAHKIDKAEAAIDWRQPAAAIERRVRAFDPFPGAATTLAGEAIKIWRCEIDSFSRLSSAASGQILYVSNQGVGVACGEGTTLRLTELQRAGGRRLSAREFVRGFALAPGLVLGEPA</sequence>
<protein>
    <recommendedName>
        <fullName evidence="4 8">Methionyl-tRNA formyltransferase</fullName>
        <ecNumber evidence="3 8">2.1.2.9</ecNumber>
    </recommendedName>
</protein>
<gene>
    <name evidence="8 11" type="primary">fmt</name>
    <name evidence="11" type="ORF">C7H73_01615</name>
</gene>
<dbReference type="RefSeq" id="WP_106845060.1">
    <property type="nucleotide sequence ID" value="NZ_CP027792.1"/>
</dbReference>
<dbReference type="HAMAP" id="MF_00182">
    <property type="entry name" value="Formyl_trans"/>
    <property type="match status" value="1"/>
</dbReference>
<comment type="similarity">
    <text evidence="2 8">Belongs to the Fmt family.</text>
</comment>
<dbReference type="SUPFAM" id="SSF50486">
    <property type="entry name" value="FMT C-terminal domain-like"/>
    <property type="match status" value="1"/>
</dbReference>
<dbReference type="EMBL" id="CP027792">
    <property type="protein sequence ID" value="AVP56499.1"/>
    <property type="molecule type" value="Genomic_DNA"/>
</dbReference>
<dbReference type="AlphaFoldDB" id="A0A2P1NHH6"/>
<dbReference type="InterPro" id="IPR041711">
    <property type="entry name" value="Met-tRNA-FMT_N"/>
</dbReference>
<evidence type="ECO:0000256" key="1">
    <source>
        <dbReference type="ARBA" id="ARBA00002606"/>
    </source>
</evidence>
<evidence type="ECO:0000256" key="3">
    <source>
        <dbReference type="ARBA" id="ARBA00012261"/>
    </source>
</evidence>
<keyword evidence="6 8" id="KW-0648">Protein biosynthesis</keyword>
<dbReference type="GO" id="GO:0004479">
    <property type="term" value="F:methionyl-tRNA formyltransferase activity"/>
    <property type="evidence" value="ECO:0007669"/>
    <property type="project" value="UniProtKB-UniRule"/>
</dbReference>
<dbReference type="Pfam" id="PF02911">
    <property type="entry name" value="Formyl_trans_C"/>
    <property type="match status" value="1"/>
</dbReference>
<dbReference type="InterPro" id="IPR037022">
    <property type="entry name" value="Formyl_trans_C_sf"/>
</dbReference>
<evidence type="ECO:0000256" key="4">
    <source>
        <dbReference type="ARBA" id="ARBA00016014"/>
    </source>
</evidence>
<evidence type="ECO:0000256" key="2">
    <source>
        <dbReference type="ARBA" id="ARBA00010699"/>
    </source>
</evidence>
<dbReference type="InterPro" id="IPR011034">
    <property type="entry name" value="Formyl_transferase-like_C_sf"/>
</dbReference>
<dbReference type="Gene3D" id="3.40.50.170">
    <property type="entry name" value="Formyl transferase, N-terminal domain"/>
    <property type="match status" value="1"/>
</dbReference>
<dbReference type="InterPro" id="IPR002376">
    <property type="entry name" value="Formyl_transf_N"/>
</dbReference>
<evidence type="ECO:0000259" key="10">
    <source>
        <dbReference type="Pfam" id="PF02911"/>
    </source>
</evidence>
<dbReference type="Pfam" id="PF00551">
    <property type="entry name" value="Formyl_trans_N"/>
    <property type="match status" value="2"/>
</dbReference>
<evidence type="ECO:0000256" key="6">
    <source>
        <dbReference type="ARBA" id="ARBA00022917"/>
    </source>
</evidence>
<dbReference type="InterPro" id="IPR001555">
    <property type="entry name" value="GART_AS"/>
</dbReference>
<name>A0A2P1NHH6_9BURK</name>
<feature type="binding site" evidence="8">
    <location>
        <begin position="145"/>
        <end position="148"/>
    </location>
    <ligand>
        <name>(6S)-5,6,7,8-tetrahydrofolate</name>
        <dbReference type="ChEBI" id="CHEBI:57453"/>
    </ligand>
</feature>
<proteinExistence type="inferred from homology"/>
<dbReference type="PANTHER" id="PTHR11138">
    <property type="entry name" value="METHIONYL-TRNA FORMYLTRANSFERASE"/>
    <property type="match status" value="1"/>
</dbReference>
<organism evidence="11 12">
    <name type="scientific">Pulveribacter suum</name>
    <dbReference type="NCBI Taxonomy" id="2116657"/>
    <lineage>
        <taxon>Bacteria</taxon>
        <taxon>Pseudomonadati</taxon>
        <taxon>Pseudomonadota</taxon>
        <taxon>Betaproteobacteria</taxon>
        <taxon>Burkholderiales</taxon>
        <taxon>Comamonadaceae</taxon>
        <taxon>Pulveribacter</taxon>
    </lineage>
</organism>
<dbReference type="CDD" id="cd08646">
    <property type="entry name" value="FMT_core_Met-tRNA-FMT_N"/>
    <property type="match status" value="1"/>
</dbReference>
<accession>A0A2P1NHH6</accession>
<evidence type="ECO:0000259" key="9">
    <source>
        <dbReference type="Pfam" id="PF00551"/>
    </source>
</evidence>
<evidence type="ECO:0000313" key="12">
    <source>
        <dbReference type="Proteomes" id="UP000241829"/>
    </source>
</evidence>
<keyword evidence="5 8" id="KW-0808">Transferase</keyword>
<dbReference type="InterPro" id="IPR005794">
    <property type="entry name" value="Fmt"/>
</dbReference>
<dbReference type="InterPro" id="IPR005793">
    <property type="entry name" value="Formyl_trans_C"/>
</dbReference>
<dbReference type="GO" id="GO:0005829">
    <property type="term" value="C:cytosol"/>
    <property type="evidence" value="ECO:0007669"/>
    <property type="project" value="TreeGrafter"/>
</dbReference>
<dbReference type="PANTHER" id="PTHR11138:SF5">
    <property type="entry name" value="METHIONYL-TRNA FORMYLTRANSFERASE, MITOCHONDRIAL"/>
    <property type="match status" value="1"/>
</dbReference>
<dbReference type="SUPFAM" id="SSF53328">
    <property type="entry name" value="Formyltransferase"/>
    <property type="match status" value="2"/>
</dbReference>
<evidence type="ECO:0000256" key="8">
    <source>
        <dbReference type="HAMAP-Rule" id="MF_00182"/>
    </source>
</evidence>
<dbReference type="EC" id="2.1.2.9" evidence="3 8"/>
<evidence type="ECO:0000256" key="5">
    <source>
        <dbReference type="ARBA" id="ARBA00022679"/>
    </source>
</evidence>